<sequence>IHLKSKDILRKGSQHGLRGTGYELQSFTRNDSRTQRALKVRQTIARSEIIKTLTCRHVVLATGEACNKPQNPFYPGENRSRRVNQHSMSYRNAQNWKCQRGVVVGTANTAHDTTEGMLDARLSSVTMMRRSWTYVLPQEYLTKSWKRT</sequence>
<evidence type="ECO:0000313" key="3">
    <source>
        <dbReference type="Proteomes" id="UP000465221"/>
    </source>
</evidence>
<comment type="caution">
    <text evidence="2">The sequence shown here is derived from an EMBL/GenBank/DDBJ whole genome shotgun (WGS) entry which is preliminary data.</text>
</comment>
<keyword evidence="1" id="KW-0560">Oxidoreductase</keyword>
<dbReference type="InterPro" id="IPR036188">
    <property type="entry name" value="FAD/NAD-bd_sf"/>
</dbReference>
<dbReference type="PANTHER" id="PTHR43539">
    <property type="entry name" value="FLAVIN-BINDING MONOOXYGENASE-LIKE PROTEIN (AFU_ORTHOLOGUE AFUA_4G09220)"/>
    <property type="match status" value="1"/>
</dbReference>
<dbReference type="AlphaFoldDB" id="A0A8H3NXK3"/>
<dbReference type="Gene3D" id="3.50.50.60">
    <property type="entry name" value="FAD/NAD(P)-binding domain"/>
    <property type="match status" value="1"/>
</dbReference>
<dbReference type="InterPro" id="IPR050982">
    <property type="entry name" value="Auxin_biosynth/cation_transpt"/>
</dbReference>
<gene>
    <name evidence="2" type="ORF">IFM46972_06279</name>
</gene>
<proteinExistence type="predicted"/>
<reference evidence="2 3" key="1">
    <citation type="submission" date="2020-01" db="EMBL/GenBank/DDBJ databases">
        <title>Draft genome sequence of Aspergillus udagawae IFM 46972.</title>
        <authorList>
            <person name="Takahashi H."/>
            <person name="Yaguchi T."/>
        </authorList>
    </citation>
    <scope>NUCLEOTIDE SEQUENCE [LARGE SCALE GENOMIC DNA]</scope>
    <source>
        <strain evidence="2 3">IFM 46972</strain>
    </source>
</reference>
<feature type="non-terminal residue" evidence="2">
    <location>
        <position position="148"/>
    </location>
</feature>
<dbReference type="SUPFAM" id="SSF51905">
    <property type="entry name" value="FAD/NAD(P)-binding domain"/>
    <property type="match status" value="1"/>
</dbReference>
<dbReference type="GO" id="GO:0004497">
    <property type="term" value="F:monooxygenase activity"/>
    <property type="evidence" value="ECO:0007669"/>
    <property type="project" value="TreeGrafter"/>
</dbReference>
<organism evidence="2 3">
    <name type="scientific">Aspergillus udagawae</name>
    <dbReference type="NCBI Taxonomy" id="91492"/>
    <lineage>
        <taxon>Eukaryota</taxon>
        <taxon>Fungi</taxon>
        <taxon>Dikarya</taxon>
        <taxon>Ascomycota</taxon>
        <taxon>Pezizomycotina</taxon>
        <taxon>Eurotiomycetes</taxon>
        <taxon>Eurotiomycetidae</taxon>
        <taxon>Eurotiales</taxon>
        <taxon>Aspergillaceae</taxon>
        <taxon>Aspergillus</taxon>
        <taxon>Aspergillus subgen. Fumigati</taxon>
    </lineage>
</organism>
<dbReference type="EMBL" id="BLKC01000042">
    <property type="protein sequence ID" value="GFF40649.1"/>
    <property type="molecule type" value="Genomic_DNA"/>
</dbReference>
<evidence type="ECO:0000256" key="1">
    <source>
        <dbReference type="ARBA" id="ARBA00023002"/>
    </source>
</evidence>
<protein>
    <submittedName>
        <fullName evidence="2">Uncharacterized protein</fullName>
    </submittedName>
</protein>
<name>A0A8H3NXK3_9EURO</name>
<dbReference type="PANTHER" id="PTHR43539:SF68">
    <property type="entry name" value="FLAVIN-BINDING MONOOXYGENASE-LIKE PROTEIN (AFU_ORTHOLOGUE AFUA_4G09220)"/>
    <property type="match status" value="1"/>
</dbReference>
<dbReference type="Proteomes" id="UP000465221">
    <property type="component" value="Unassembled WGS sequence"/>
</dbReference>
<accession>A0A8H3NXK3</accession>
<evidence type="ECO:0000313" key="2">
    <source>
        <dbReference type="EMBL" id="GFF40649.1"/>
    </source>
</evidence>
<dbReference type="GO" id="GO:0050660">
    <property type="term" value="F:flavin adenine dinucleotide binding"/>
    <property type="evidence" value="ECO:0007669"/>
    <property type="project" value="TreeGrafter"/>
</dbReference>